<keyword evidence="3" id="KW-1185">Reference proteome</keyword>
<evidence type="ECO:0000313" key="3">
    <source>
        <dbReference type="Proteomes" id="UP000027997"/>
    </source>
</evidence>
<dbReference type="Proteomes" id="UP000027997">
    <property type="component" value="Unassembled WGS sequence"/>
</dbReference>
<feature type="region of interest" description="Disordered" evidence="1">
    <location>
        <begin position="1"/>
        <end position="24"/>
    </location>
</feature>
<protein>
    <recommendedName>
        <fullName evidence="4">DUF4194 domain-containing protein</fullName>
    </recommendedName>
</protein>
<evidence type="ECO:0008006" key="4">
    <source>
        <dbReference type="Google" id="ProtNLM"/>
    </source>
</evidence>
<dbReference type="InterPro" id="IPR025449">
    <property type="entry name" value="JetB"/>
</dbReference>
<gene>
    <name evidence="2" type="ORF">GV64_21765</name>
</gene>
<dbReference type="eggNOG" id="ENOG502ZB75">
    <property type="taxonomic scope" value="Bacteria"/>
</dbReference>
<reference evidence="2 3" key="1">
    <citation type="submission" date="2014-06" db="EMBL/GenBank/DDBJ databases">
        <title>Whole Genome Sequences of Three Symbiotic Endozoicomonas Bacteria.</title>
        <authorList>
            <person name="Neave M.J."/>
            <person name="Apprill A."/>
            <person name="Voolstra C.R."/>
        </authorList>
    </citation>
    <scope>NUCLEOTIDE SEQUENCE [LARGE SCALE GENOMIC DNA]</scope>
    <source>
        <strain evidence="2 3">DSM 22380</strain>
    </source>
</reference>
<dbReference type="RefSeq" id="WP_034844426.1">
    <property type="nucleotide sequence ID" value="NZ_JOJP01000001.1"/>
</dbReference>
<sequence length="252" mass="28445">MSDVFDQLVTSGAAPSSSPQTTLKDFSEIEEVQTDNTQTQDSPTLTARKVKQAVQELMKSGYLEASRKPNLYQQSVLSQEQINRILEPLDLRLTIDDIRGLAFLVVSDTWQEEGSAESDEWSHPLVRRQRITMEQSLLIAILRQQYIAHEQEAGIGATDARVDIDDLLSQLQVYLGDIGSDSRERKRLDNLLDKLANHGLVQVDDKQHTLTIRPIITHLANPESLQTLLNHFKHLSQQPDVDSPVDQQEAEQ</sequence>
<dbReference type="EMBL" id="JOJP01000001">
    <property type="protein sequence ID" value="KEI72995.1"/>
    <property type="molecule type" value="Genomic_DNA"/>
</dbReference>
<feature type="compositionally biased region" description="Polar residues" evidence="1">
    <location>
        <begin position="8"/>
        <end position="24"/>
    </location>
</feature>
<dbReference type="AlphaFoldDB" id="A0A081KFR9"/>
<proteinExistence type="predicted"/>
<dbReference type="STRING" id="305900.GV64_21765"/>
<accession>A0A081KFR9</accession>
<evidence type="ECO:0000313" key="2">
    <source>
        <dbReference type="EMBL" id="KEI72995.1"/>
    </source>
</evidence>
<organism evidence="2 3">
    <name type="scientific">Endozoicomonas elysicola</name>
    <dbReference type="NCBI Taxonomy" id="305900"/>
    <lineage>
        <taxon>Bacteria</taxon>
        <taxon>Pseudomonadati</taxon>
        <taxon>Pseudomonadota</taxon>
        <taxon>Gammaproteobacteria</taxon>
        <taxon>Oceanospirillales</taxon>
        <taxon>Endozoicomonadaceae</taxon>
        <taxon>Endozoicomonas</taxon>
    </lineage>
</organism>
<comment type="caution">
    <text evidence="2">The sequence shown here is derived from an EMBL/GenBank/DDBJ whole genome shotgun (WGS) entry which is preliminary data.</text>
</comment>
<evidence type="ECO:0000256" key="1">
    <source>
        <dbReference type="SAM" id="MobiDB-lite"/>
    </source>
</evidence>
<name>A0A081KFR9_9GAMM</name>
<dbReference type="Pfam" id="PF13835">
    <property type="entry name" value="DUF4194"/>
    <property type="match status" value="1"/>
</dbReference>